<evidence type="ECO:0000313" key="3">
    <source>
        <dbReference type="EMBL" id="GCD43501.1"/>
    </source>
</evidence>
<proteinExistence type="predicted"/>
<dbReference type="InterPro" id="IPR049082">
    <property type="entry name" value="T7SS_signal"/>
</dbReference>
<dbReference type="Gene3D" id="1.10.287.1060">
    <property type="entry name" value="ESAT-6-like"/>
    <property type="match status" value="1"/>
</dbReference>
<evidence type="ECO:0000313" key="4">
    <source>
        <dbReference type="Proteomes" id="UP000286746"/>
    </source>
</evidence>
<keyword evidence="1" id="KW-0472">Membrane</keyword>
<accession>A0A401W2G5</accession>
<dbReference type="Proteomes" id="UP000286746">
    <property type="component" value="Unassembled WGS sequence"/>
</dbReference>
<keyword evidence="4" id="KW-1185">Reference proteome</keyword>
<comment type="caution">
    <text evidence="3">The sequence shown here is derived from an EMBL/GenBank/DDBJ whole genome shotgun (WGS) entry which is preliminary data.</text>
</comment>
<evidence type="ECO:0000256" key="1">
    <source>
        <dbReference type="SAM" id="Phobius"/>
    </source>
</evidence>
<keyword evidence="1" id="KW-1133">Transmembrane helix</keyword>
<gene>
    <name evidence="3" type="ORF">GKJPGBOP_03182</name>
</gene>
<feature type="transmembrane region" description="Helical" evidence="1">
    <location>
        <begin position="256"/>
        <end position="274"/>
    </location>
</feature>
<sequence length="403" mass="43095">MEWKSKFIADDSDWPGLTFNPAKGDLHTIQSLATDVKTVGDELEELHQLLKSVGKTDGVWEGEAAEKFRTKLGELPKYLQQGTESMHDCAKALRTWHSQLGPMQQRAKSFEAEALEARKHAEQKRNSYNALIDKYNGLAGVPLEQSEVDRINNELDTAKAADEKATHALEDIMKKAEDLRSQWDDRAGEAERAILKASENHPPDLHWWDRALDGMKKAWRGFKDWLAEHADLLSNISAVLSILSLATMAIPPVGAILGGLAIGTSALALAGYGIKASRGGKVGVMDWVGAGLGVVPGFGAVKGLRAAGKLGGVAKGVMKGGKLTRVAASESMARGMADGIMHSGIKKAASLFQKSGAAPLDVAHWGARGTQMGVKGIGVGHRIESNWPEDKPLGKAFLSAAGA</sequence>
<dbReference type="EMBL" id="BHZD01000001">
    <property type="protein sequence ID" value="GCD43501.1"/>
    <property type="molecule type" value="Genomic_DNA"/>
</dbReference>
<name>A0A401W2G5_STREY</name>
<dbReference type="InterPro" id="IPR036689">
    <property type="entry name" value="ESAT-6-like_sf"/>
</dbReference>
<dbReference type="SUPFAM" id="SSF140453">
    <property type="entry name" value="EsxAB dimer-like"/>
    <property type="match status" value="1"/>
</dbReference>
<dbReference type="AlphaFoldDB" id="A0A401W2G5"/>
<reference evidence="3 4" key="1">
    <citation type="submission" date="2018-11" db="EMBL/GenBank/DDBJ databases">
        <title>Whole genome sequence of Streptomyces paromomycinus NBRC 15454(T).</title>
        <authorList>
            <person name="Komaki H."/>
            <person name="Tamura T."/>
        </authorList>
    </citation>
    <scope>NUCLEOTIDE SEQUENCE [LARGE SCALE GENOMIC DNA]</scope>
    <source>
        <strain evidence="3 4">NBRC 15454</strain>
    </source>
</reference>
<evidence type="ECO:0000259" key="2">
    <source>
        <dbReference type="Pfam" id="PF21725"/>
    </source>
</evidence>
<dbReference type="Pfam" id="PF21725">
    <property type="entry name" value="T7SS_signal"/>
    <property type="match status" value="1"/>
</dbReference>
<keyword evidence="1" id="KW-0812">Transmembrane</keyword>
<feature type="domain" description="Putative T7SS secretion signal" evidence="2">
    <location>
        <begin position="23"/>
        <end position="202"/>
    </location>
</feature>
<protein>
    <recommendedName>
        <fullName evidence="2">Putative T7SS secretion signal domain-containing protein</fullName>
    </recommendedName>
</protein>
<dbReference type="RefSeq" id="WP_125054612.1">
    <property type="nucleotide sequence ID" value="NZ_BHZD01000001.1"/>
</dbReference>
<organism evidence="3 4">
    <name type="scientific">Streptomyces paromomycinus</name>
    <name type="common">Streptomyces rimosus subsp. paromomycinus</name>
    <dbReference type="NCBI Taxonomy" id="92743"/>
    <lineage>
        <taxon>Bacteria</taxon>
        <taxon>Bacillati</taxon>
        <taxon>Actinomycetota</taxon>
        <taxon>Actinomycetes</taxon>
        <taxon>Kitasatosporales</taxon>
        <taxon>Streptomycetaceae</taxon>
        <taxon>Streptomyces</taxon>
    </lineage>
</organism>